<sequence>MASQSDDAQISSMSELPAKDGSGSGLCYMKRMARPKPVKEEKKEQ</sequence>
<organism evidence="2 3">
    <name type="scientific">Roseateles asaccharophilus</name>
    <dbReference type="NCBI Taxonomy" id="582607"/>
    <lineage>
        <taxon>Bacteria</taxon>
        <taxon>Pseudomonadati</taxon>
        <taxon>Pseudomonadota</taxon>
        <taxon>Betaproteobacteria</taxon>
        <taxon>Burkholderiales</taxon>
        <taxon>Sphaerotilaceae</taxon>
        <taxon>Roseateles</taxon>
    </lineage>
</organism>
<protein>
    <submittedName>
        <fullName evidence="2">Uncharacterized protein</fullName>
    </submittedName>
</protein>
<dbReference type="EMBL" id="JAVDXV010000007">
    <property type="protein sequence ID" value="MDR7334601.1"/>
    <property type="molecule type" value="Genomic_DNA"/>
</dbReference>
<gene>
    <name evidence="2" type="ORF">J2X21_003757</name>
</gene>
<dbReference type="RefSeq" id="WP_310331140.1">
    <property type="nucleotide sequence ID" value="NZ_JAVDXV010000007.1"/>
</dbReference>
<reference evidence="2 3" key="1">
    <citation type="submission" date="2023-07" db="EMBL/GenBank/DDBJ databases">
        <title>Sorghum-associated microbial communities from plants grown in Nebraska, USA.</title>
        <authorList>
            <person name="Schachtman D."/>
        </authorList>
    </citation>
    <scope>NUCLEOTIDE SEQUENCE [LARGE SCALE GENOMIC DNA]</scope>
    <source>
        <strain evidence="2 3">BE316</strain>
    </source>
</reference>
<feature type="region of interest" description="Disordered" evidence="1">
    <location>
        <begin position="1"/>
        <end position="45"/>
    </location>
</feature>
<evidence type="ECO:0000313" key="2">
    <source>
        <dbReference type="EMBL" id="MDR7334601.1"/>
    </source>
</evidence>
<proteinExistence type="predicted"/>
<feature type="compositionally biased region" description="Polar residues" evidence="1">
    <location>
        <begin position="1"/>
        <end position="14"/>
    </location>
</feature>
<dbReference type="Proteomes" id="UP001180825">
    <property type="component" value="Unassembled WGS sequence"/>
</dbReference>
<name>A0ABU2ABM9_9BURK</name>
<evidence type="ECO:0000313" key="3">
    <source>
        <dbReference type="Proteomes" id="UP001180825"/>
    </source>
</evidence>
<accession>A0ABU2ABM9</accession>
<evidence type="ECO:0000256" key="1">
    <source>
        <dbReference type="SAM" id="MobiDB-lite"/>
    </source>
</evidence>
<keyword evidence="3" id="KW-1185">Reference proteome</keyword>
<comment type="caution">
    <text evidence="2">The sequence shown here is derived from an EMBL/GenBank/DDBJ whole genome shotgun (WGS) entry which is preliminary data.</text>
</comment>